<comment type="similarity">
    <text evidence="1">Belongs to the peptidase U62 family.</text>
</comment>
<organism evidence="8 9">
    <name type="scientific">Haliangium ochraceum (strain DSM 14365 / JCM 11303 / SMP-2)</name>
    <dbReference type="NCBI Taxonomy" id="502025"/>
    <lineage>
        <taxon>Bacteria</taxon>
        <taxon>Pseudomonadati</taxon>
        <taxon>Myxococcota</taxon>
        <taxon>Polyangia</taxon>
        <taxon>Haliangiales</taxon>
        <taxon>Kofleriaceae</taxon>
        <taxon>Haliangium</taxon>
    </lineage>
</organism>
<dbReference type="PROSITE" id="PS51318">
    <property type="entry name" value="TAT"/>
    <property type="match status" value="1"/>
</dbReference>
<evidence type="ECO:0000313" key="8">
    <source>
        <dbReference type="EMBL" id="ACY15244.1"/>
    </source>
</evidence>
<dbReference type="STRING" id="502025.Hoch_2715"/>
<dbReference type="Gene3D" id="3.30.2290.10">
    <property type="entry name" value="PmbA/TldD superfamily"/>
    <property type="match status" value="1"/>
</dbReference>
<dbReference type="InterPro" id="IPR006311">
    <property type="entry name" value="TAT_signal"/>
</dbReference>
<dbReference type="eggNOG" id="COG0312">
    <property type="taxonomic scope" value="Bacteria"/>
</dbReference>
<feature type="domain" description="Metalloprotease TldD/E C-terminal" evidence="6">
    <location>
        <begin position="277"/>
        <end position="507"/>
    </location>
</feature>
<accession>D0LN67</accession>
<keyword evidence="2" id="KW-0645">Protease</keyword>
<dbReference type="InterPro" id="IPR036059">
    <property type="entry name" value="TldD/PmbA_sf"/>
</dbReference>
<dbReference type="OrthoDB" id="9803618at2"/>
<dbReference type="GO" id="GO:0008237">
    <property type="term" value="F:metallopeptidase activity"/>
    <property type="evidence" value="ECO:0007669"/>
    <property type="project" value="UniProtKB-KW"/>
</dbReference>
<dbReference type="RefSeq" id="WP_012827852.1">
    <property type="nucleotide sequence ID" value="NC_013440.1"/>
</dbReference>
<evidence type="ECO:0000256" key="3">
    <source>
        <dbReference type="ARBA" id="ARBA00022801"/>
    </source>
</evidence>
<dbReference type="Proteomes" id="UP000001880">
    <property type="component" value="Chromosome"/>
</dbReference>
<name>D0LN67_HALO1</name>
<dbReference type="EMBL" id="CP001804">
    <property type="protein sequence ID" value="ACY15244.1"/>
    <property type="molecule type" value="Genomic_DNA"/>
</dbReference>
<dbReference type="InterPro" id="IPR002510">
    <property type="entry name" value="Metalloprtase-TldD/E_N"/>
</dbReference>
<reference evidence="8 9" key="1">
    <citation type="journal article" date="2010" name="Stand. Genomic Sci.">
        <title>Complete genome sequence of Haliangium ochraceum type strain (SMP-2).</title>
        <authorList>
            <consortium name="US DOE Joint Genome Institute (JGI-PGF)"/>
            <person name="Ivanova N."/>
            <person name="Daum C."/>
            <person name="Lang E."/>
            <person name="Abt B."/>
            <person name="Kopitz M."/>
            <person name="Saunders E."/>
            <person name="Lapidus A."/>
            <person name="Lucas S."/>
            <person name="Glavina Del Rio T."/>
            <person name="Nolan M."/>
            <person name="Tice H."/>
            <person name="Copeland A."/>
            <person name="Cheng J.F."/>
            <person name="Chen F."/>
            <person name="Bruce D."/>
            <person name="Goodwin L."/>
            <person name="Pitluck S."/>
            <person name="Mavromatis K."/>
            <person name="Pati A."/>
            <person name="Mikhailova N."/>
            <person name="Chen A."/>
            <person name="Palaniappan K."/>
            <person name="Land M."/>
            <person name="Hauser L."/>
            <person name="Chang Y.J."/>
            <person name="Jeffries C.D."/>
            <person name="Detter J.C."/>
            <person name="Brettin T."/>
            <person name="Rohde M."/>
            <person name="Goker M."/>
            <person name="Bristow J."/>
            <person name="Markowitz V."/>
            <person name="Eisen J.A."/>
            <person name="Hugenholtz P."/>
            <person name="Kyrpides N.C."/>
            <person name="Klenk H.P."/>
        </authorList>
    </citation>
    <scope>NUCLEOTIDE SEQUENCE [LARGE SCALE GENOMIC DNA]</scope>
    <source>
        <strain evidence="9">DSM 14365 / CIP 107738 / JCM 11303 / AJ 13395 / SMP-2</strain>
    </source>
</reference>
<evidence type="ECO:0000259" key="7">
    <source>
        <dbReference type="Pfam" id="PF19290"/>
    </source>
</evidence>
<sequence length="529" mass="57824">MHRRDFLIGTGAALTLGACAGKAATTAATAPASPGLVPGATPDSDLRALADVALDAARAAGASYADVRIADYRNQSVRTREQRVLDIEDASDSGFGVRVIVDGAWGFAASARVEREELVRVAQQAVAMAKLSAKLRREPVQLAPTQAHVAVWNTPVRRDPFDVSVDEKVAKQLEINAAALGVAGVSFCSSRMAFVREHKLFASTEGSYIEQTLHRCNPSFTVTSVDRKRGSFKTRNAYTDPQGLGYEYIEEYPWLEDVRQAGEDVVAKHTAPSIEPGLYDLILHPTHLWLTIHESIGHPTELDRALGMEANYAGTSFLTVDKMGSFRIGSEIVNFRGEKTHPGSLATCGYDDDGVQTMEWPMVERGIFVDYQTTREQAHLIGHERSHGTAYAQSWKDVPFQRMPNINLEPGEQPLSLDALIADTERAILIKGRGSYSIDHQRYNFQFGGQAFYLVENGAITGLVEDVAYQSRTPDFWGACDAICSQDEYYVGGSFYDGKGEPGQANAVSHGCAPARFRQINVINTARTV</sequence>
<keyword evidence="3" id="KW-0378">Hydrolase</keyword>
<dbReference type="Pfam" id="PF01523">
    <property type="entry name" value="PmbA_TldD_1st"/>
    <property type="match status" value="1"/>
</dbReference>
<dbReference type="PANTHER" id="PTHR30624:SF10">
    <property type="entry name" value="CONSERVED PROTEIN"/>
    <property type="match status" value="1"/>
</dbReference>
<keyword evidence="9" id="KW-1185">Reference proteome</keyword>
<evidence type="ECO:0000259" key="6">
    <source>
        <dbReference type="Pfam" id="PF19289"/>
    </source>
</evidence>
<dbReference type="GO" id="GO:0006508">
    <property type="term" value="P:proteolysis"/>
    <property type="evidence" value="ECO:0007669"/>
    <property type="project" value="UniProtKB-KW"/>
</dbReference>
<dbReference type="KEGG" id="hoh:Hoch_2715"/>
<dbReference type="PROSITE" id="PS51257">
    <property type="entry name" value="PROKAR_LIPOPROTEIN"/>
    <property type="match status" value="1"/>
</dbReference>
<dbReference type="Pfam" id="PF19289">
    <property type="entry name" value="PmbA_TldD_3rd"/>
    <property type="match status" value="1"/>
</dbReference>
<dbReference type="InterPro" id="IPR035068">
    <property type="entry name" value="TldD/PmbA_N"/>
</dbReference>
<evidence type="ECO:0000256" key="2">
    <source>
        <dbReference type="ARBA" id="ARBA00022670"/>
    </source>
</evidence>
<evidence type="ECO:0000259" key="5">
    <source>
        <dbReference type="Pfam" id="PF01523"/>
    </source>
</evidence>
<evidence type="ECO:0000256" key="4">
    <source>
        <dbReference type="ARBA" id="ARBA00023049"/>
    </source>
</evidence>
<gene>
    <name evidence="8" type="ordered locus">Hoch_2715</name>
</gene>
<keyword evidence="4" id="KW-0482">Metalloprotease</keyword>
<feature type="domain" description="Metalloprotease TldD/E N-terminal" evidence="5">
    <location>
        <begin position="65"/>
        <end position="129"/>
    </location>
</feature>
<dbReference type="AlphaFoldDB" id="D0LN67"/>
<proteinExistence type="inferred from homology"/>
<dbReference type="Pfam" id="PF19290">
    <property type="entry name" value="PmbA_TldD_2nd"/>
    <property type="match status" value="1"/>
</dbReference>
<dbReference type="HOGENOM" id="CLU_026425_1_2_7"/>
<dbReference type="SUPFAM" id="SSF111283">
    <property type="entry name" value="Putative modulator of DNA gyrase, PmbA/TldD"/>
    <property type="match status" value="1"/>
</dbReference>
<dbReference type="PANTHER" id="PTHR30624">
    <property type="entry name" value="UNCHARACTERIZED PROTEIN TLDD AND PMBA"/>
    <property type="match status" value="1"/>
</dbReference>
<dbReference type="FunFam" id="3.30.2290.10:FF:000003">
    <property type="entry name" value="Zinc-dependent protease, TldD/PmbA family"/>
    <property type="match status" value="1"/>
</dbReference>
<protein>
    <submittedName>
        <fullName evidence="8">Peptidase U62 modulator of DNA gyrase</fullName>
    </submittedName>
</protein>
<dbReference type="InterPro" id="IPR045569">
    <property type="entry name" value="Metalloprtase-TldD/E_C"/>
</dbReference>
<evidence type="ECO:0000313" key="9">
    <source>
        <dbReference type="Proteomes" id="UP000001880"/>
    </source>
</evidence>
<dbReference type="InterPro" id="IPR045570">
    <property type="entry name" value="Metalloprtase-TldD/E_cen_dom"/>
</dbReference>
<dbReference type="InterPro" id="IPR051463">
    <property type="entry name" value="Peptidase_U62_metallo"/>
</dbReference>
<dbReference type="GO" id="GO:0005829">
    <property type="term" value="C:cytosol"/>
    <property type="evidence" value="ECO:0007669"/>
    <property type="project" value="TreeGrafter"/>
</dbReference>
<evidence type="ECO:0000256" key="1">
    <source>
        <dbReference type="ARBA" id="ARBA00005836"/>
    </source>
</evidence>
<feature type="domain" description="Metalloprotease TldD/E central" evidence="7">
    <location>
        <begin position="159"/>
        <end position="250"/>
    </location>
</feature>